<dbReference type="Gene3D" id="3.40.309.10">
    <property type="entry name" value="Aldehyde Dehydrogenase, Chain A, domain 2"/>
    <property type="match status" value="1"/>
</dbReference>
<keyword evidence="7" id="KW-1185">Reference proteome</keyword>
<dbReference type="PROSITE" id="PS00070">
    <property type="entry name" value="ALDEHYDE_DEHYDR_CYS"/>
    <property type="match status" value="1"/>
</dbReference>
<dbReference type="InterPro" id="IPR029510">
    <property type="entry name" value="Ald_DH_CS_GLU"/>
</dbReference>
<dbReference type="PANTHER" id="PTHR43353">
    <property type="entry name" value="SUCCINATE-SEMIALDEHYDE DEHYDROGENASE, MITOCHONDRIAL"/>
    <property type="match status" value="1"/>
</dbReference>
<accession>A0ABT5HH23</accession>
<organism evidence="6 7">
    <name type="scientific">Asticcacaulis machinosus</name>
    <dbReference type="NCBI Taxonomy" id="2984211"/>
    <lineage>
        <taxon>Bacteria</taxon>
        <taxon>Pseudomonadati</taxon>
        <taxon>Pseudomonadota</taxon>
        <taxon>Alphaproteobacteria</taxon>
        <taxon>Caulobacterales</taxon>
        <taxon>Caulobacteraceae</taxon>
        <taxon>Asticcacaulis</taxon>
    </lineage>
</organism>
<name>A0ABT5HH23_9CAUL</name>
<dbReference type="PANTHER" id="PTHR43353:SF5">
    <property type="entry name" value="SUCCINATE-SEMIALDEHYDE DEHYDROGENASE, MITOCHONDRIAL"/>
    <property type="match status" value="1"/>
</dbReference>
<dbReference type="InterPro" id="IPR016160">
    <property type="entry name" value="Ald_DH_CS_CYS"/>
</dbReference>
<evidence type="ECO:0000313" key="7">
    <source>
        <dbReference type="Proteomes" id="UP001218579"/>
    </source>
</evidence>
<evidence type="ECO:0000313" key="6">
    <source>
        <dbReference type="EMBL" id="MDC7675556.1"/>
    </source>
</evidence>
<evidence type="ECO:0000256" key="1">
    <source>
        <dbReference type="ARBA" id="ARBA00009986"/>
    </source>
</evidence>
<feature type="active site" evidence="3">
    <location>
        <position position="154"/>
    </location>
</feature>
<keyword evidence="2 4" id="KW-0560">Oxidoreductase</keyword>
<dbReference type="InterPro" id="IPR050740">
    <property type="entry name" value="Aldehyde_DH_Superfamily"/>
</dbReference>
<dbReference type="RefSeq" id="WP_272744490.1">
    <property type="nucleotide sequence ID" value="NZ_JAQQKV010000001.1"/>
</dbReference>
<dbReference type="SUPFAM" id="SSF53720">
    <property type="entry name" value="ALDH-like"/>
    <property type="match status" value="1"/>
</dbReference>
<sequence>MSEARGEIAYSASFFSWFAEEGKRAYGEIIPATSPDKRIMVSKRPVGVAAAITPWNFPSAMIARKVAPALAAGCSIVVKPSELTPFSALALAKLALEVGIPGGIFNVVTGHAKTIGPILTGHPDIGKFSFTGSTAIGKLLTAQCASTMKRVSMELGGNAPLLVFDDADLDAAVEGTIVSKFRNSGQTCVCANRILVQDGIYDRFAEALALRVSELLVGNGLDGETHQGPLINQTSKAKVLEHIQDAVDKGGVILTGGSPHPTGELFVTPTIITGANDTMRIAHEETFGPVAALFRFKSEREALAMANATRSGLAAYAFTRDLDRFWRVSEGLHAGMIGINTGLISSEVAPFGGVKESGLGREGSHFGLDEYMELKMVCVGTSMSS</sequence>
<dbReference type="Gene3D" id="3.40.605.10">
    <property type="entry name" value="Aldehyde Dehydrogenase, Chain A, domain 1"/>
    <property type="match status" value="1"/>
</dbReference>
<dbReference type="Pfam" id="PF00171">
    <property type="entry name" value="Aldedh"/>
    <property type="match status" value="1"/>
</dbReference>
<comment type="caution">
    <text evidence="6">The sequence shown here is derived from an EMBL/GenBank/DDBJ whole genome shotgun (WGS) entry which is preliminary data.</text>
</comment>
<evidence type="ECO:0000259" key="5">
    <source>
        <dbReference type="Pfam" id="PF00171"/>
    </source>
</evidence>
<dbReference type="InterPro" id="IPR015590">
    <property type="entry name" value="Aldehyde_DH_dom"/>
</dbReference>
<dbReference type="Proteomes" id="UP001218579">
    <property type="component" value="Unassembled WGS sequence"/>
</dbReference>
<dbReference type="InterPro" id="IPR016162">
    <property type="entry name" value="Ald_DH_N"/>
</dbReference>
<evidence type="ECO:0000256" key="4">
    <source>
        <dbReference type="RuleBase" id="RU003345"/>
    </source>
</evidence>
<reference evidence="6 7" key="1">
    <citation type="submission" date="2023-01" db="EMBL/GenBank/DDBJ databases">
        <title>Novel species of the genus Asticcacaulis isolated from rivers.</title>
        <authorList>
            <person name="Lu H."/>
        </authorList>
    </citation>
    <scope>NUCLEOTIDE SEQUENCE [LARGE SCALE GENOMIC DNA]</scope>
    <source>
        <strain evidence="6 7">LKC15W</strain>
    </source>
</reference>
<dbReference type="InterPro" id="IPR016163">
    <property type="entry name" value="Ald_DH_C"/>
</dbReference>
<dbReference type="EMBL" id="JAQQKV010000001">
    <property type="protein sequence ID" value="MDC7675556.1"/>
    <property type="molecule type" value="Genomic_DNA"/>
</dbReference>
<feature type="domain" description="Aldehyde dehydrogenase" evidence="5">
    <location>
        <begin position="2"/>
        <end position="377"/>
    </location>
</feature>
<evidence type="ECO:0000256" key="2">
    <source>
        <dbReference type="ARBA" id="ARBA00023002"/>
    </source>
</evidence>
<dbReference type="InterPro" id="IPR016161">
    <property type="entry name" value="Ald_DH/histidinol_DH"/>
</dbReference>
<proteinExistence type="inferred from homology"/>
<evidence type="ECO:0000256" key="3">
    <source>
        <dbReference type="PROSITE-ProRule" id="PRU10007"/>
    </source>
</evidence>
<dbReference type="PROSITE" id="PS00687">
    <property type="entry name" value="ALDEHYDE_DEHYDR_GLU"/>
    <property type="match status" value="1"/>
</dbReference>
<protein>
    <submittedName>
        <fullName evidence="6">NAD-dependent succinate-semialdehyde dehydrogenase</fullName>
    </submittedName>
</protein>
<gene>
    <name evidence="6" type="ORF">PQU98_05420</name>
</gene>
<comment type="similarity">
    <text evidence="1 4">Belongs to the aldehyde dehydrogenase family.</text>
</comment>
<dbReference type="CDD" id="cd07103">
    <property type="entry name" value="ALDH_F5_SSADH_GabD"/>
    <property type="match status" value="1"/>
</dbReference>